<dbReference type="PANTHER" id="PTHR15718:SF5">
    <property type="entry name" value="G PROTEIN-REGULATED INDUCER OF NEURITE OUTGROWTH 2"/>
    <property type="match status" value="1"/>
</dbReference>
<feature type="region of interest" description="Disordered" evidence="2">
    <location>
        <begin position="1"/>
        <end position="27"/>
    </location>
</feature>
<dbReference type="Proteomes" id="UP000265120">
    <property type="component" value="Chromosome 12"/>
</dbReference>
<organism evidence="4 5">
    <name type="scientific">Cynoglossus semilaevis</name>
    <name type="common">Tongue sole</name>
    <dbReference type="NCBI Taxonomy" id="244447"/>
    <lineage>
        <taxon>Eukaryota</taxon>
        <taxon>Metazoa</taxon>
        <taxon>Chordata</taxon>
        <taxon>Craniata</taxon>
        <taxon>Vertebrata</taxon>
        <taxon>Euteleostomi</taxon>
        <taxon>Actinopterygii</taxon>
        <taxon>Neopterygii</taxon>
        <taxon>Teleostei</taxon>
        <taxon>Neoteleostei</taxon>
        <taxon>Acanthomorphata</taxon>
        <taxon>Carangaria</taxon>
        <taxon>Pleuronectiformes</taxon>
        <taxon>Pleuronectoidei</taxon>
        <taxon>Cynoglossidae</taxon>
        <taxon>Cynoglossinae</taxon>
        <taxon>Cynoglossus</taxon>
    </lineage>
</organism>
<feature type="region of interest" description="Disordered" evidence="2">
    <location>
        <begin position="492"/>
        <end position="534"/>
    </location>
</feature>
<dbReference type="InterPro" id="IPR026646">
    <property type="entry name" value="GPRIN2-like/GPRIN3"/>
</dbReference>
<feature type="domain" description="G protein-regulated inducer of neurite outgrowth C-terminal" evidence="3">
    <location>
        <begin position="419"/>
        <end position="516"/>
    </location>
</feature>
<dbReference type="OMA" id="RCCNLSC"/>
<dbReference type="PANTHER" id="PTHR15718">
    <property type="entry name" value="G PROTEIN-REGULATED INDUCER OF NEURITE OUTGROWTH C-TERMINAL DOMAIN-CONTAINING PROTEIN"/>
    <property type="match status" value="1"/>
</dbReference>
<dbReference type="AlphaFoldDB" id="A0A3P8WS35"/>
<evidence type="ECO:0000313" key="5">
    <source>
        <dbReference type="Proteomes" id="UP000265120"/>
    </source>
</evidence>
<evidence type="ECO:0000256" key="2">
    <source>
        <dbReference type="SAM" id="MobiDB-lite"/>
    </source>
</evidence>
<reference evidence="4 5" key="1">
    <citation type="journal article" date="2014" name="Nat. Genet.">
        <title>Whole-genome sequence of a flatfish provides insights into ZW sex chromosome evolution and adaptation to a benthic lifestyle.</title>
        <authorList>
            <person name="Chen S."/>
            <person name="Zhang G."/>
            <person name="Shao C."/>
            <person name="Huang Q."/>
            <person name="Liu G."/>
            <person name="Zhang P."/>
            <person name="Song W."/>
            <person name="An N."/>
            <person name="Chalopin D."/>
            <person name="Volff J.N."/>
            <person name="Hong Y."/>
            <person name="Li Q."/>
            <person name="Sha Z."/>
            <person name="Zhou H."/>
            <person name="Xie M."/>
            <person name="Yu Q."/>
            <person name="Liu Y."/>
            <person name="Xiang H."/>
            <person name="Wang N."/>
            <person name="Wu K."/>
            <person name="Yang C."/>
            <person name="Zhou Q."/>
            <person name="Liao X."/>
            <person name="Yang L."/>
            <person name="Hu Q."/>
            <person name="Zhang J."/>
            <person name="Meng L."/>
            <person name="Jin L."/>
            <person name="Tian Y."/>
            <person name="Lian J."/>
            <person name="Yang J."/>
            <person name="Miao G."/>
            <person name="Liu S."/>
            <person name="Liang Z."/>
            <person name="Yan F."/>
            <person name="Li Y."/>
            <person name="Sun B."/>
            <person name="Zhang H."/>
            <person name="Zhang J."/>
            <person name="Zhu Y."/>
            <person name="Du M."/>
            <person name="Zhao Y."/>
            <person name="Schartl M."/>
            <person name="Tang Q."/>
            <person name="Wang J."/>
        </authorList>
    </citation>
    <scope>NUCLEOTIDE SEQUENCE</scope>
</reference>
<name>A0A3P8WS35_CYNSE</name>
<protein>
    <submittedName>
        <fullName evidence="4">Si:dkey-191g9.7</fullName>
    </submittedName>
</protein>
<feature type="compositionally biased region" description="Basic and acidic residues" evidence="2">
    <location>
        <begin position="438"/>
        <end position="452"/>
    </location>
</feature>
<reference evidence="4" key="3">
    <citation type="submission" date="2025-09" db="UniProtKB">
        <authorList>
            <consortium name="Ensembl"/>
        </authorList>
    </citation>
    <scope>IDENTIFICATION</scope>
</reference>
<dbReference type="InterPro" id="IPR032745">
    <property type="entry name" value="GRIN_C"/>
</dbReference>
<keyword evidence="5" id="KW-1185">Reference proteome</keyword>
<dbReference type="Pfam" id="PF15235">
    <property type="entry name" value="GRIN_C"/>
    <property type="match status" value="1"/>
</dbReference>
<sequence>MKEAGAEPEQRSDHCERSPMAEVKPPVSGLYYQVETVALDKSHSGQPVFESTKGSTQQDQTITSNNSSTQDQTITSNNSDRMDNSEPREVFIVASAPSASCPHVGEDVGQQQIGLTRHCLPPGASDSHMVPSHQHPAIDVSQSSGVLPRLQTTCTPVHRSYSESLPLLKEMTPSLNLRGNNCGHIYCRTDKTDQEFESKYTFACNRPVREQQCNAVPAVCRGASGGEGGDHQPPSSRCSCVFSSRAAIKSQALEDKCHFPKCNRPLCYDSYVHHANSEDTFAAYCHPQPIPATSQLLPNAPVAERSCDVQRAFVSPTMTNHLTLPRLISSVSETGLDAKHLLRCCDLNCSWVSSLPPGGAPQSPKPFSGAVCCNHPITRATTRDVSTLTAPRELTTVGVQTEQSATPHVFPQVCLTGKSKRETSSSPTPPMADDDGSNGDKKKESKSPVKEVKWDAEGMTWEVYGASVDPEELGLAIQRHLELQIRETASRAAKLSRQNTTTSRHSGNISHQKKRSRIISSFGPCCTGTTAAGD</sequence>
<evidence type="ECO:0000256" key="1">
    <source>
        <dbReference type="ARBA" id="ARBA00002358"/>
    </source>
</evidence>
<feature type="region of interest" description="Disordered" evidence="2">
    <location>
        <begin position="408"/>
        <end position="452"/>
    </location>
</feature>
<evidence type="ECO:0000313" key="4">
    <source>
        <dbReference type="Ensembl" id="ENSCSEP00000028321.1"/>
    </source>
</evidence>
<comment type="function">
    <text evidence="1">May be involved in neurite outgrowth.</text>
</comment>
<dbReference type="GO" id="GO:0005886">
    <property type="term" value="C:plasma membrane"/>
    <property type="evidence" value="ECO:0007669"/>
    <property type="project" value="TreeGrafter"/>
</dbReference>
<proteinExistence type="predicted"/>
<feature type="compositionally biased region" description="Polar residues" evidence="2">
    <location>
        <begin position="496"/>
        <end position="510"/>
    </location>
</feature>
<feature type="compositionally biased region" description="Basic and acidic residues" evidence="2">
    <location>
        <begin position="1"/>
        <end position="19"/>
    </location>
</feature>
<dbReference type="GO" id="GO:0031175">
    <property type="term" value="P:neuron projection development"/>
    <property type="evidence" value="ECO:0007669"/>
    <property type="project" value="TreeGrafter"/>
</dbReference>
<feature type="region of interest" description="Disordered" evidence="2">
    <location>
        <begin position="41"/>
        <end position="84"/>
    </location>
</feature>
<reference evidence="4" key="2">
    <citation type="submission" date="2025-08" db="UniProtKB">
        <authorList>
            <consortium name="Ensembl"/>
        </authorList>
    </citation>
    <scope>IDENTIFICATION</scope>
</reference>
<evidence type="ECO:0000259" key="3">
    <source>
        <dbReference type="Pfam" id="PF15235"/>
    </source>
</evidence>
<dbReference type="Ensembl" id="ENSCSET00000028699.1">
    <property type="protein sequence ID" value="ENSCSEP00000028321.1"/>
    <property type="gene ID" value="ENSCSEG00000018104.1"/>
</dbReference>
<dbReference type="GeneTree" id="ENSGT00570000079168"/>
<feature type="compositionally biased region" description="Polar residues" evidence="2">
    <location>
        <begin position="52"/>
        <end position="79"/>
    </location>
</feature>
<accession>A0A3P8WS35</accession>
<dbReference type="InParanoid" id="A0A3P8WS35"/>